<feature type="transmembrane region" description="Helical" evidence="7">
    <location>
        <begin position="56"/>
        <end position="81"/>
    </location>
</feature>
<comment type="similarity">
    <text evidence="2">Belongs to the DoxX family.</text>
</comment>
<evidence type="ECO:0000256" key="1">
    <source>
        <dbReference type="ARBA" id="ARBA00004651"/>
    </source>
</evidence>
<dbReference type="InterPro" id="IPR051907">
    <property type="entry name" value="DoxX-like_oxidoreductase"/>
</dbReference>
<dbReference type="OrthoDB" id="346004at2"/>
<proteinExistence type="inferred from homology"/>
<dbReference type="GO" id="GO:0005886">
    <property type="term" value="C:plasma membrane"/>
    <property type="evidence" value="ECO:0007669"/>
    <property type="project" value="UniProtKB-SubCell"/>
</dbReference>
<evidence type="ECO:0000256" key="6">
    <source>
        <dbReference type="ARBA" id="ARBA00023136"/>
    </source>
</evidence>
<comment type="subcellular location">
    <subcellularLocation>
        <location evidence="1">Cell membrane</location>
        <topology evidence="1">Multi-pass membrane protein</topology>
    </subcellularLocation>
</comment>
<dbReference type="InterPro" id="IPR032808">
    <property type="entry name" value="DoxX"/>
</dbReference>
<reference evidence="8 9" key="1">
    <citation type="submission" date="2016-03" db="EMBL/GenBank/DDBJ databases">
        <title>Genome sequence of Pontibacter sp. nov., of the family cytophagaceae, isolated from marine sediment of the Yellow Sea, China.</title>
        <authorList>
            <person name="Zhang G."/>
            <person name="Zhang R."/>
        </authorList>
    </citation>
    <scope>NUCLEOTIDE SEQUENCE [LARGE SCALE GENOMIC DNA]</scope>
    <source>
        <strain evidence="8 9">S10-8</strain>
    </source>
</reference>
<evidence type="ECO:0000313" key="9">
    <source>
        <dbReference type="Proteomes" id="UP000186551"/>
    </source>
</evidence>
<dbReference type="RefSeq" id="WP_073854749.1">
    <property type="nucleotide sequence ID" value="NZ_LVWA01000012.1"/>
</dbReference>
<dbReference type="STRING" id="1797110.A3841_06115"/>
<feature type="transmembrane region" description="Helical" evidence="7">
    <location>
        <begin position="102"/>
        <end position="122"/>
    </location>
</feature>
<dbReference type="PANTHER" id="PTHR33452:SF4">
    <property type="entry name" value="BLL4328 PROTEIN"/>
    <property type="match status" value="1"/>
</dbReference>
<keyword evidence="9" id="KW-1185">Reference proteome</keyword>
<evidence type="ECO:0000256" key="3">
    <source>
        <dbReference type="ARBA" id="ARBA00022475"/>
    </source>
</evidence>
<evidence type="ECO:0000256" key="2">
    <source>
        <dbReference type="ARBA" id="ARBA00006679"/>
    </source>
</evidence>
<evidence type="ECO:0000313" key="8">
    <source>
        <dbReference type="EMBL" id="OKL38711.1"/>
    </source>
</evidence>
<keyword evidence="5 7" id="KW-1133">Transmembrane helix</keyword>
<dbReference type="Pfam" id="PF07681">
    <property type="entry name" value="DoxX"/>
    <property type="match status" value="1"/>
</dbReference>
<comment type="caution">
    <text evidence="8">The sequence shown here is derived from an EMBL/GenBank/DDBJ whole genome shotgun (WGS) entry which is preliminary data.</text>
</comment>
<dbReference type="AlphaFoldDB" id="A0A1Q5P954"/>
<keyword evidence="4 7" id="KW-0812">Transmembrane</keyword>
<organism evidence="8 9">
    <name type="scientific">Pontibacter flavimaris</name>
    <dbReference type="NCBI Taxonomy" id="1797110"/>
    <lineage>
        <taxon>Bacteria</taxon>
        <taxon>Pseudomonadati</taxon>
        <taxon>Bacteroidota</taxon>
        <taxon>Cytophagia</taxon>
        <taxon>Cytophagales</taxon>
        <taxon>Hymenobacteraceae</taxon>
        <taxon>Pontibacter</taxon>
    </lineage>
</organism>
<name>A0A1Q5P954_9BACT</name>
<evidence type="ECO:0000256" key="5">
    <source>
        <dbReference type="ARBA" id="ARBA00022989"/>
    </source>
</evidence>
<keyword evidence="6 7" id="KW-0472">Membrane</keyword>
<gene>
    <name evidence="8" type="ORF">A3841_06115</name>
</gene>
<accession>A0A1Q5P954</accession>
<evidence type="ECO:0000256" key="4">
    <source>
        <dbReference type="ARBA" id="ARBA00022692"/>
    </source>
</evidence>
<dbReference type="EMBL" id="LVWA01000012">
    <property type="protein sequence ID" value="OKL38711.1"/>
    <property type="molecule type" value="Genomic_DNA"/>
</dbReference>
<sequence length="141" mass="15376">MERFLGNYSPQLYALLRIVAGLLFAMHGTQKLFGWPGDGDTVELASLMGLAGTIELVAGLMIAFGFLTSWVALIASVEMLVAYFMAHAPQASWPIQNQGELAVLYCFLFLYMVARGSGIWSVDAARHSGVRTGAENHHRVV</sequence>
<dbReference type="PANTHER" id="PTHR33452">
    <property type="entry name" value="OXIDOREDUCTASE CATD-RELATED"/>
    <property type="match status" value="1"/>
</dbReference>
<keyword evidence="3" id="KW-1003">Cell membrane</keyword>
<dbReference type="Proteomes" id="UP000186551">
    <property type="component" value="Unassembled WGS sequence"/>
</dbReference>
<evidence type="ECO:0000256" key="7">
    <source>
        <dbReference type="SAM" id="Phobius"/>
    </source>
</evidence>
<protein>
    <submittedName>
        <fullName evidence="8">DoxX family protein</fullName>
    </submittedName>
</protein>
<feature type="transmembrane region" description="Helical" evidence="7">
    <location>
        <begin position="12"/>
        <end position="29"/>
    </location>
</feature>